<dbReference type="AlphaFoldDB" id="A0A9Q0N675"/>
<evidence type="ECO:0000313" key="3">
    <source>
        <dbReference type="Proteomes" id="UP001151699"/>
    </source>
</evidence>
<keyword evidence="3" id="KW-1185">Reference proteome</keyword>
<evidence type="ECO:0000256" key="1">
    <source>
        <dbReference type="SAM" id="SignalP"/>
    </source>
</evidence>
<organism evidence="2 3">
    <name type="scientific">Pseudolycoriella hygida</name>
    <dbReference type="NCBI Taxonomy" id="35572"/>
    <lineage>
        <taxon>Eukaryota</taxon>
        <taxon>Metazoa</taxon>
        <taxon>Ecdysozoa</taxon>
        <taxon>Arthropoda</taxon>
        <taxon>Hexapoda</taxon>
        <taxon>Insecta</taxon>
        <taxon>Pterygota</taxon>
        <taxon>Neoptera</taxon>
        <taxon>Endopterygota</taxon>
        <taxon>Diptera</taxon>
        <taxon>Nematocera</taxon>
        <taxon>Sciaroidea</taxon>
        <taxon>Sciaridae</taxon>
        <taxon>Pseudolycoriella</taxon>
    </lineage>
</organism>
<keyword evidence="1" id="KW-0732">Signal</keyword>
<protein>
    <recommendedName>
        <fullName evidence="4">RxLR effector protein</fullName>
    </recommendedName>
</protein>
<feature type="signal peptide" evidence="1">
    <location>
        <begin position="1"/>
        <end position="20"/>
    </location>
</feature>
<feature type="chain" id="PRO_5040110464" description="RxLR effector protein" evidence="1">
    <location>
        <begin position="21"/>
        <end position="103"/>
    </location>
</feature>
<comment type="caution">
    <text evidence="2">The sequence shown here is derived from an EMBL/GenBank/DDBJ whole genome shotgun (WGS) entry which is preliminary data.</text>
</comment>
<reference evidence="2" key="1">
    <citation type="submission" date="2022-07" db="EMBL/GenBank/DDBJ databases">
        <authorList>
            <person name="Trinca V."/>
            <person name="Uliana J.V.C."/>
            <person name="Torres T.T."/>
            <person name="Ward R.J."/>
            <person name="Monesi N."/>
        </authorList>
    </citation>
    <scope>NUCLEOTIDE SEQUENCE</scope>
    <source>
        <strain evidence="2">HSMRA1968</strain>
        <tissue evidence="2">Whole embryos</tissue>
    </source>
</reference>
<proteinExistence type="predicted"/>
<dbReference type="EMBL" id="WJQU01000002">
    <property type="protein sequence ID" value="KAJ6644150.1"/>
    <property type="molecule type" value="Genomic_DNA"/>
</dbReference>
<dbReference type="Proteomes" id="UP001151699">
    <property type="component" value="Chromosome B"/>
</dbReference>
<accession>A0A9Q0N675</accession>
<sequence>MKIFFCFLLLLIAATATSSAAISSVNFNQLRTVQNDPSNSGRVRRSPDGFDVDEMPKAKLSRGTFADEKPNVGGVKKDSGGVMAIILKFIKELFAHFNMNFDM</sequence>
<evidence type="ECO:0008006" key="4">
    <source>
        <dbReference type="Google" id="ProtNLM"/>
    </source>
</evidence>
<gene>
    <name evidence="2" type="ORF">Bhyg_09116</name>
</gene>
<evidence type="ECO:0000313" key="2">
    <source>
        <dbReference type="EMBL" id="KAJ6644150.1"/>
    </source>
</evidence>
<name>A0A9Q0N675_9DIPT</name>